<dbReference type="EMBL" id="CM056744">
    <property type="protein sequence ID" value="KAJ8667359.1"/>
    <property type="molecule type" value="Genomic_DNA"/>
</dbReference>
<accession>A0ACC2N823</accession>
<proteinExistence type="predicted"/>
<reference evidence="1" key="1">
    <citation type="submission" date="2023-04" db="EMBL/GenBank/DDBJ databases">
        <title>A chromosome-level genome assembly of the parasitoid wasp Eretmocerus hayati.</title>
        <authorList>
            <person name="Zhong Y."/>
            <person name="Liu S."/>
            <person name="Liu Y."/>
        </authorList>
    </citation>
    <scope>NUCLEOTIDE SEQUENCE</scope>
    <source>
        <strain evidence="1">ZJU_SS_LIU_2023</strain>
    </source>
</reference>
<keyword evidence="2" id="KW-1185">Reference proteome</keyword>
<name>A0ACC2N823_9HYME</name>
<sequence length="163" mass="18678">MVPTIFCSGALITQRHVLTGPNCISVIDKDQTRVYGGAIDLMLCDAYEVESWKKYSEWNPYGDQLYHRKAPDVAIITLLHAVDEKKMRPLIVSDRSSQELYGLETIVLGWDDPPSKHQNRKLMTMTLVISEREACTAFAREPMKTFLRNERIVCSIARDRLCE</sequence>
<gene>
    <name evidence="1" type="ORF">QAD02_009021</name>
</gene>
<protein>
    <submittedName>
        <fullName evidence="1">Uncharacterized protein</fullName>
    </submittedName>
</protein>
<feature type="non-terminal residue" evidence="1">
    <location>
        <position position="163"/>
    </location>
</feature>
<organism evidence="1 2">
    <name type="scientific">Eretmocerus hayati</name>
    <dbReference type="NCBI Taxonomy" id="131215"/>
    <lineage>
        <taxon>Eukaryota</taxon>
        <taxon>Metazoa</taxon>
        <taxon>Ecdysozoa</taxon>
        <taxon>Arthropoda</taxon>
        <taxon>Hexapoda</taxon>
        <taxon>Insecta</taxon>
        <taxon>Pterygota</taxon>
        <taxon>Neoptera</taxon>
        <taxon>Endopterygota</taxon>
        <taxon>Hymenoptera</taxon>
        <taxon>Apocrita</taxon>
        <taxon>Proctotrupomorpha</taxon>
        <taxon>Chalcidoidea</taxon>
        <taxon>Aphelinidae</taxon>
        <taxon>Aphelininae</taxon>
        <taxon>Eretmocerus</taxon>
    </lineage>
</organism>
<dbReference type="Proteomes" id="UP001239111">
    <property type="component" value="Chromosome 4"/>
</dbReference>
<evidence type="ECO:0000313" key="2">
    <source>
        <dbReference type="Proteomes" id="UP001239111"/>
    </source>
</evidence>
<comment type="caution">
    <text evidence="1">The sequence shown here is derived from an EMBL/GenBank/DDBJ whole genome shotgun (WGS) entry which is preliminary data.</text>
</comment>
<evidence type="ECO:0000313" key="1">
    <source>
        <dbReference type="EMBL" id="KAJ8667359.1"/>
    </source>
</evidence>